<dbReference type="PATRIC" id="fig|1664069.3.peg.1009"/>
<dbReference type="Proteomes" id="UP001341297">
    <property type="component" value="Unassembled WGS sequence"/>
</dbReference>
<dbReference type="EMBL" id="LECW02000049">
    <property type="protein sequence ID" value="KRT89389.1"/>
    <property type="molecule type" value="Genomic_DNA"/>
</dbReference>
<protein>
    <submittedName>
        <fullName evidence="2">Uncharacterized protein</fullName>
    </submittedName>
</protein>
<reference evidence="2 4" key="1">
    <citation type="journal article" date="2015" name="Int. J. Syst. Evol. Microbiol.">
        <title>Bacillus glycinifermentans sp. nov., isolated from fermented soybean paste.</title>
        <authorList>
            <person name="Kim S.J."/>
            <person name="Dunlap C.A."/>
            <person name="Kwon S.W."/>
            <person name="Rooney A.P."/>
        </authorList>
    </citation>
    <scope>NUCLEOTIDE SEQUENCE [LARGE SCALE GENOMIC DNA]</scope>
    <source>
        <strain evidence="2 4">GO-13</strain>
    </source>
</reference>
<sequence>MKRKLIAGTLGITLMGSFIVHPSSSFAAKPTNNNFEESLSENLSSELINKVDKFVVVENNKFVLNDEGKLSLAKNEFAAVKAALKEANQILNDVDKDKIVVDGNTVTIPSKATTEQFSIAAKEGKRAIKFHWWGMEIWLTKTDVAALAKAGIAGGAAYLGSIFTGVGGAVAGAIVSTVISEYVTGAAVKVTVNYAKLVSDRYHAVIVIPQ</sequence>
<reference evidence="2" key="2">
    <citation type="submission" date="2015-10" db="EMBL/GenBank/DDBJ databases">
        <authorList>
            <person name="Gilbert D.G."/>
        </authorList>
    </citation>
    <scope>NUCLEOTIDE SEQUENCE</scope>
    <source>
        <strain evidence="2">GO-13</strain>
    </source>
</reference>
<feature type="chain" id="PRO_5013454992" evidence="1">
    <location>
        <begin position="28"/>
        <end position="210"/>
    </location>
</feature>
<name>A0A0J6H164_9BACI</name>
<evidence type="ECO:0000313" key="4">
    <source>
        <dbReference type="Proteomes" id="UP000036168"/>
    </source>
</evidence>
<feature type="signal peptide" evidence="1">
    <location>
        <begin position="1"/>
        <end position="27"/>
    </location>
</feature>
<dbReference type="AlphaFoldDB" id="A0A0J6H164"/>
<proteinExistence type="predicted"/>
<evidence type="ECO:0000313" key="3">
    <source>
        <dbReference type="EMBL" id="MEC0483258.1"/>
    </source>
</evidence>
<dbReference type="EMBL" id="JARRTL010000002">
    <property type="protein sequence ID" value="MEC0483258.1"/>
    <property type="molecule type" value="Genomic_DNA"/>
</dbReference>
<accession>A0A0J6H164</accession>
<reference evidence="3 5" key="3">
    <citation type="submission" date="2023-03" db="EMBL/GenBank/DDBJ databases">
        <title>Agriculturally important microbes genome sequencing.</title>
        <authorList>
            <person name="Dunlap C."/>
        </authorList>
    </citation>
    <scope>NUCLEOTIDE SEQUENCE [LARGE SCALE GENOMIC DNA]</scope>
    <source>
        <strain evidence="3 5">CBP-3203</strain>
    </source>
</reference>
<dbReference type="OrthoDB" id="2364035at2"/>
<comment type="caution">
    <text evidence="2">The sequence shown here is derived from an EMBL/GenBank/DDBJ whole genome shotgun (WGS) entry which is preliminary data.</text>
</comment>
<keyword evidence="1" id="KW-0732">Signal</keyword>
<evidence type="ECO:0000313" key="2">
    <source>
        <dbReference type="EMBL" id="KRT89389.1"/>
    </source>
</evidence>
<dbReference type="Proteomes" id="UP000036168">
    <property type="component" value="Unassembled WGS sequence"/>
</dbReference>
<gene>
    <name evidence="2" type="ORF">AB447_224295</name>
    <name evidence="3" type="ORF">P8828_00070</name>
</gene>
<evidence type="ECO:0000313" key="5">
    <source>
        <dbReference type="Proteomes" id="UP001341297"/>
    </source>
</evidence>
<accession>A0A0J6EG18</accession>
<organism evidence="2 4">
    <name type="scientific">Bacillus glycinifermentans</name>
    <dbReference type="NCBI Taxonomy" id="1664069"/>
    <lineage>
        <taxon>Bacteria</taxon>
        <taxon>Bacillati</taxon>
        <taxon>Bacillota</taxon>
        <taxon>Bacilli</taxon>
        <taxon>Bacillales</taxon>
        <taxon>Bacillaceae</taxon>
        <taxon>Bacillus</taxon>
    </lineage>
</organism>
<keyword evidence="5" id="KW-1185">Reference proteome</keyword>
<evidence type="ECO:0000256" key="1">
    <source>
        <dbReference type="SAM" id="SignalP"/>
    </source>
</evidence>
<dbReference type="RefSeq" id="WP_048355053.1">
    <property type="nucleotide sequence ID" value="NZ_CP023481.1"/>
</dbReference>